<keyword evidence="5" id="KW-0233">DNA recombination</keyword>
<evidence type="ECO:0000313" key="6">
    <source>
        <dbReference type="EMBL" id="REK77633.1"/>
    </source>
</evidence>
<comment type="function">
    <text evidence="1">Required for the transposition of the insertion element.</text>
</comment>
<protein>
    <recommendedName>
        <fullName evidence="8">Transposase</fullName>
    </recommendedName>
</protein>
<keyword evidence="7" id="KW-1185">Reference proteome</keyword>
<gene>
    <name evidence="6" type="ORF">DX130_11750</name>
</gene>
<evidence type="ECO:0000256" key="2">
    <source>
        <dbReference type="ARBA" id="ARBA00010961"/>
    </source>
</evidence>
<evidence type="ECO:0000256" key="4">
    <source>
        <dbReference type="ARBA" id="ARBA00023125"/>
    </source>
</evidence>
<evidence type="ECO:0000256" key="5">
    <source>
        <dbReference type="ARBA" id="ARBA00023172"/>
    </source>
</evidence>
<dbReference type="GO" id="GO:0006313">
    <property type="term" value="P:DNA transposition"/>
    <property type="evidence" value="ECO:0007669"/>
    <property type="project" value="InterPro"/>
</dbReference>
<dbReference type="InterPro" id="IPR001207">
    <property type="entry name" value="Transposase_mutator"/>
</dbReference>
<keyword evidence="3" id="KW-0815">Transposition</keyword>
<dbReference type="EMBL" id="QUBQ01000001">
    <property type="protein sequence ID" value="REK77633.1"/>
    <property type="molecule type" value="Genomic_DNA"/>
</dbReference>
<dbReference type="OrthoDB" id="9779930at2"/>
<comment type="similarity">
    <text evidence="2">Belongs to the transposase mutator family.</text>
</comment>
<reference evidence="6 7" key="1">
    <citation type="submission" date="2018-08" db="EMBL/GenBank/DDBJ databases">
        <title>Paenibacillus sp. M4BSY-1, whole genome shotgun sequence.</title>
        <authorList>
            <person name="Tuo L."/>
        </authorList>
    </citation>
    <scope>NUCLEOTIDE SEQUENCE [LARGE SCALE GENOMIC DNA]</scope>
    <source>
        <strain evidence="6 7">M4BSY-1</strain>
    </source>
</reference>
<dbReference type="AlphaFoldDB" id="A0A371PND3"/>
<sequence>MNGRIRSRGIFIGYGVNTDGNREILGLAVGDTESKASWDTFFSKHKAVD</sequence>
<evidence type="ECO:0000256" key="1">
    <source>
        <dbReference type="ARBA" id="ARBA00002190"/>
    </source>
</evidence>
<accession>A0A371PND3</accession>
<proteinExistence type="inferred from homology"/>
<dbReference type="Proteomes" id="UP000261905">
    <property type="component" value="Unassembled WGS sequence"/>
</dbReference>
<dbReference type="GO" id="GO:0003677">
    <property type="term" value="F:DNA binding"/>
    <property type="evidence" value="ECO:0007669"/>
    <property type="project" value="UniProtKB-KW"/>
</dbReference>
<dbReference type="Pfam" id="PF00872">
    <property type="entry name" value="Transposase_mut"/>
    <property type="match status" value="1"/>
</dbReference>
<dbReference type="GO" id="GO:0004803">
    <property type="term" value="F:transposase activity"/>
    <property type="evidence" value="ECO:0007669"/>
    <property type="project" value="InterPro"/>
</dbReference>
<evidence type="ECO:0000313" key="7">
    <source>
        <dbReference type="Proteomes" id="UP000261905"/>
    </source>
</evidence>
<comment type="caution">
    <text evidence="6">The sequence shown here is derived from an EMBL/GenBank/DDBJ whole genome shotgun (WGS) entry which is preliminary data.</text>
</comment>
<evidence type="ECO:0008006" key="8">
    <source>
        <dbReference type="Google" id="ProtNLM"/>
    </source>
</evidence>
<keyword evidence="4" id="KW-0238">DNA-binding</keyword>
<organism evidence="6 7">
    <name type="scientific">Paenibacillus paeoniae</name>
    <dbReference type="NCBI Taxonomy" id="2292705"/>
    <lineage>
        <taxon>Bacteria</taxon>
        <taxon>Bacillati</taxon>
        <taxon>Bacillota</taxon>
        <taxon>Bacilli</taxon>
        <taxon>Bacillales</taxon>
        <taxon>Paenibacillaceae</taxon>
        <taxon>Paenibacillus</taxon>
    </lineage>
</organism>
<evidence type="ECO:0000256" key="3">
    <source>
        <dbReference type="ARBA" id="ARBA00022578"/>
    </source>
</evidence>
<name>A0A371PND3_9BACL</name>